<dbReference type="AlphaFoldDB" id="L9Z8G9"/>
<protein>
    <submittedName>
        <fullName evidence="2">Uncharacterized protein</fullName>
    </submittedName>
</protein>
<reference evidence="2 3" key="1">
    <citation type="journal article" date="2014" name="PLoS Genet.">
        <title>Phylogenetically driven sequencing of extremely halophilic archaea reveals strategies for static and dynamic osmo-response.</title>
        <authorList>
            <person name="Becker E.A."/>
            <person name="Seitzer P.M."/>
            <person name="Tritt A."/>
            <person name="Larsen D."/>
            <person name="Krusor M."/>
            <person name="Yao A.I."/>
            <person name="Wu D."/>
            <person name="Madern D."/>
            <person name="Eisen J.A."/>
            <person name="Darling A.E."/>
            <person name="Facciotti M.T."/>
        </authorList>
    </citation>
    <scope>NUCLEOTIDE SEQUENCE [LARGE SCALE GENOMIC DNA]</scope>
    <source>
        <strain evidence="2 3">DSM 3751</strain>
    </source>
</reference>
<evidence type="ECO:0000256" key="1">
    <source>
        <dbReference type="SAM" id="MobiDB-lite"/>
    </source>
</evidence>
<dbReference type="EMBL" id="AOII01000021">
    <property type="protein sequence ID" value="ELY82261.1"/>
    <property type="molecule type" value="Genomic_DNA"/>
</dbReference>
<accession>L9Z8G9</accession>
<dbReference type="Proteomes" id="UP000011618">
    <property type="component" value="Unassembled WGS sequence"/>
</dbReference>
<evidence type="ECO:0000313" key="3">
    <source>
        <dbReference type="Proteomes" id="UP000011618"/>
    </source>
</evidence>
<proteinExistence type="predicted"/>
<organism evidence="2 3">
    <name type="scientific">Natrinema pallidum DSM 3751</name>
    <dbReference type="NCBI Taxonomy" id="1227495"/>
    <lineage>
        <taxon>Archaea</taxon>
        <taxon>Methanobacteriati</taxon>
        <taxon>Methanobacteriota</taxon>
        <taxon>Stenosarchaea group</taxon>
        <taxon>Halobacteria</taxon>
        <taxon>Halobacteriales</taxon>
        <taxon>Natrialbaceae</taxon>
        <taxon>Natrinema</taxon>
    </lineage>
</organism>
<feature type="compositionally biased region" description="Basic and acidic residues" evidence="1">
    <location>
        <begin position="50"/>
        <end position="59"/>
    </location>
</feature>
<comment type="caution">
    <text evidence="2">The sequence shown here is derived from an EMBL/GenBank/DDBJ whole genome shotgun (WGS) entry which is preliminary data.</text>
</comment>
<feature type="region of interest" description="Disordered" evidence="1">
    <location>
        <begin position="1"/>
        <end position="70"/>
    </location>
</feature>
<feature type="compositionally biased region" description="Acidic residues" evidence="1">
    <location>
        <begin position="27"/>
        <end position="40"/>
    </location>
</feature>
<name>L9Z8G9_9EURY</name>
<sequence length="70" mass="7797">MEFGPGPRFDDDVGDAAATDRRPDTCCDSEGEYDREDSDDQGYRGTATDEPGRYDRNERTSPFAELTAVK</sequence>
<evidence type="ECO:0000313" key="2">
    <source>
        <dbReference type="EMBL" id="ELY82261.1"/>
    </source>
</evidence>
<gene>
    <name evidence="2" type="ORF">C487_02513</name>
</gene>